<dbReference type="PANTHER" id="PTHR35015:SF3">
    <property type="entry name" value="DELTA AND OSM-11-LIKE"/>
    <property type="match status" value="1"/>
</dbReference>
<name>A0A3P7RM35_9BILA</name>
<accession>A0A3P7RM35</accession>
<dbReference type="Proteomes" id="UP000271098">
    <property type="component" value="Unassembled WGS sequence"/>
</dbReference>
<sequence length="43" mass="4539">MNGQVAWGAHWAVPAASVGGTNGFASVHFPSLGPFFDIEDDYD</sequence>
<dbReference type="GO" id="GO:0045747">
    <property type="term" value="P:positive regulation of Notch signaling pathway"/>
    <property type="evidence" value="ECO:0007669"/>
    <property type="project" value="TreeGrafter"/>
</dbReference>
<dbReference type="InterPro" id="IPR053124">
    <property type="entry name" value="Notch_signaling_modulators"/>
</dbReference>
<keyword evidence="2" id="KW-1185">Reference proteome</keyword>
<dbReference type="GO" id="GO:0005615">
    <property type="term" value="C:extracellular space"/>
    <property type="evidence" value="ECO:0007669"/>
    <property type="project" value="TreeGrafter"/>
</dbReference>
<reference evidence="1 2" key="1">
    <citation type="submission" date="2018-11" db="EMBL/GenBank/DDBJ databases">
        <authorList>
            <consortium name="Pathogen Informatics"/>
        </authorList>
    </citation>
    <scope>NUCLEOTIDE SEQUENCE [LARGE SCALE GENOMIC DNA]</scope>
</reference>
<proteinExistence type="predicted"/>
<evidence type="ECO:0000313" key="1">
    <source>
        <dbReference type="EMBL" id="VDN44136.1"/>
    </source>
</evidence>
<dbReference type="EMBL" id="UYRT01104966">
    <property type="protein sequence ID" value="VDN44136.1"/>
    <property type="molecule type" value="Genomic_DNA"/>
</dbReference>
<dbReference type="OrthoDB" id="5816579at2759"/>
<dbReference type="PANTHER" id="PTHR35015">
    <property type="entry name" value="PROTEIN CBR-OSM-7-RELATED"/>
    <property type="match status" value="1"/>
</dbReference>
<dbReference type="AlphaFoldDB" id="A0A3P7RM35"/>
<gene>
    <name evidence="1" type="ORF">GPUH_LOCUS25385</name>
</gene>
<dbReference type="GO" id="GO:0005112">
    <property type="term" value="F:Notch binding"/>
    <property type="evidence" value="ECO:0007669"/>
    <property type="project" value="TreeGrafter"/>
</dbReference>
<protein>
    <submittedName>
        <fullName evidence="1">Uncharacterized protein</fullName>
    </submittedName>
</protein>
<organism evidence="1 2">
    <name type="scientific">Gongylonema pulchrum</name>
    <dbReference type="NCBI Taxonomy" id="637853"/>
    <lineage>
        <taxon>Eukaryota</taxon>
        <taxon>Metazoa</taxon>
        <taxon>Ecdysozoa</taxon>
        <taxon>Nematoda</taxon>
        <taxon>Chromadorea</taxon>
        <taxon>Rhabditida</taxon>
        <taxon>Spirurina</taxon>
        <taxon>Spiruromorpha</taxon>
        <taxon>Spiruroidea</taxon>
        <taxon>Gongylonematidae</taxon>
        <taxon>Gongylonema</taxon>
    </lineage>
</organism>
<evidence type="ECO:0000313" key="2">
    <source>
        <dbReference type="Proteomes" id="UP000271098"/>
    </source>
</evidence>